<dbReference type="Gene3D" id="1.10.260.40">
    <property type="entry name" value="lambda repressor-like DNA-binding domains"/>
    <property type="match status" value="1"/>
</dbReference>
<dbReference type="InterPro" id="IPR010982">
    <property type="entry name" value="Lambda_DNA-bd_dom_sf"/>
</dbReference>
<keyword evidence="2" id="KW-1185">Reference proteome</keyword>
<proteinExistence type="predicted"/>
<evidence type="ECO:0000313" key="1">
    <source>
        <dbReference type="EMBL" id="MBB1485805.1"/>
    </source>
</evidence>
<dbReference type="GO" id="GO:0003677">
    <property type="term" value="F:DNA binding"/>
    <property type="evidence" value="ECO:0007669"/>
    <property type="project" value="InterPro"/>
</dbReference>
<dbReference type="EMBL" id="JACJFM010000004">
    <property type="protein sequence ID" value="MBB1485805.1"/>
    <property type="molecule type" value="Genomic_DNA"/>
</dbReference>
<dbReference type="Proteomes" id="UP000565262">
    <property type="component" value="Unassembled WGS sequence"/>
</dbReference>
<dbReference type="AlphaFoldDB" id="A0A839IKS7"/>
<comment type="caution">
    <text evidence="1">The sequence shown here is derived from an EMBL/GenBank/DDBJ whole genome shotgun (WGS) entry which is preliminary data.</text>
</comment>
<dbReference type="RefSeq" id="WP_182807595.1">
    <property type="nucleotide sequence ID" value="NZ_JACJFM010000004.1"/>
</dbReference>
<dbReference type="SUPFAM" id="SSF47413">
    <property type="entry name" value="lambda repressor-like DNA-binding domains"/>
    <property type="match status" value="1"/>
</dbReference>
<gene>
    <name evidence="1" type="ORF">H4O21_04160</name>
</gene>
<organism evidence="1 2">
    <name type="scientific">Oceanospirillum sediminis</name>
    <dbReference type="NCBI Taxonomy" id="2760088"/>
    <lineage>
        <taxon>Bacteria</taxon>
        <taxon>Pseudomonadati</taxon>
        <taxon>Pseudomonadota</taxon>
        <taxon>Gammaproteobacteria</taxon>
        <taxon>Oceanospirillales</taxon>
        <taxon>Oceanospirillaceae</taxon>
        <taxon>Oceanospirillum</taxon>
    </lineage>
</organism>
<sequence>MKPEQAMQKAIQIVGRSNLARALKISPQAISQWKRVPAKRVKAVERLTKHQVLAAEMRPDIFESEHLSSIR</sequence>
<accession>A0A839IKS7</accession>
<protein>
    <submittedName>
        <fullName evidence="1">Helix-turn-helix domain-containing protein</fullName>
    </submittedName>
</protein>
<dbReference type="Pfam" id="PF15943">
    <property type="entry name" value="YdaS_toxin"/>
    <property type="match status" value="1"/>
</dbReference>
<dbReference type="InterPro" id="IPR031856">
    <property type="entry name" value="YdaS_toxin-like"/>
</dbReference>
<evidence type="ECO:0000313" key="2">
    <source>
        <dbReference type="Proteomes" id="UP000565262"/>
    </source>
</evidence>
<reference evidence="1 2" key="1">
    <citation type="submission" date="2020-08" db="EMBL/GenBank/DDBJ databases">
        <title>Oceanospirillum sp. nov. isolated from marine sediment.</title>
        <authorList>
            <person name="Ji X."/>
        </authorList>
    </citation>
    <scope>NUCLEOTIDE SEQUENCE [LARGE SCALE GENOMIC DNA]</scope>
    <source>
        <strain evidence="1 2">D5</strain>
    </source>
</reference>
<name>A0A839IKS7_9GAMM</name>